<feature type="region of interest" description="Disordered" evidence="1">
    <location>
        <begin position="552"/>
        <end position="574"/>
    </location>
</feature>
<feature type="transmembrane region" description="Helical" evidence="2">
    <location>
        <begin position="42"/>
        <end position="59"/>
    </location>
</feature>
<evidence type="ECO:0000313" key="4">
    <source>
        <dbReference type="Proteomes" id="UP001153618"/>
    </source>
</evidence>
<feature type="compositionally biased region" description="Basic and acidic residues" evidence="1">
    <location>
        <begin position="16"/>
        <end position="25"/>
    </location>
</feature>
<dbReference type="PANTHER" id="PTHR33604:SF3">
    <property type="entry name" value="OSJNBA0004B13.7 PROTEIN"/>
    <property type="match status" value="1"/>
</dbReference>
<name>A0A9W4HVD1_PENOL</name>
<comment type="caution">
    <text evidence="3">The sequence shown here is derived from an EMBL/GenBank/DDBJ whole genome shotgun (WGS) entry which is preliminary data.</text>
</comment>
<dbReference type="EMBL" id="CAJVOS010000028">
    <property type="protein sequence ID" value="CAG8137321.1"/>
    <property type="molecule type" value="Genomic_DNA"/>
</dbReference>
<evidence type="ECO:0000256" key="2">
    <source>
        <dbReference type="SAM" id="Phobius"/>
    </source>
</evidence>
<keyword evidence="4" id="KW-1185">Reference proteome</keyword>
<dbReference type="PANTHER" id="PTHR33604">
    <property type="entry name" value="OSJNBA0004B13.7 PROTEIN"/>
    <property type="match status" value="1"/>
</dbReference>
<proteinExistence type="predicted"/>
<evidence type="ECO:0000256" key="1">
    <source>
        <dbReference type="SAM" id="MobiDB-lite"/>
    </source>
</evidence>
<keyword evidence="2" id="KW-1133">Transmembrane helix</keyword>
<accession>A0A9W4HVD1</accession>
<organism evidence="3 4">
    <name type="scientific">Penicillium olsonii</name>
    <dbReference type="NCBI Taxonomy" id="99116"/>
    <lineage>
        <taxon>Eukaryota</taxon>
        <taxon>Fungi</taxon>
        <taxon>Dikarya</taxon>
        <taxon>Ascomycota</taxon>
        <taxon>Pezizomycotina</taxon>
        <taxon>Eurotiomycetes</taxon>
        <taxon>Eurotiomycetidae</taxon>
        <taxon>Eurotiales</taxon>
        <taxon>Aspergillaceae</taxon>
        <taxon>Penicillium</taxon>
    </lineage>
</organism>
<gene>
    <name evidence="3" type="ORF">POLS_LOCUS5689</name>
</gene>
<protein>
    <submittedName>
        <fullName evidence="3">Uncharacterized protein</fullName>
    </submittedName>
</protein>
<keyword evidence="2" id="KW-0812">Transmembrane</keyword>
<evidence type="ECO:0000313" key="3">
    <source>
        <dbReference type="EMBL" id="CAG8137321.1"/>
    </source>
</evidence>
<feature type="region of interest" description="Disordered" evidence="1">
    <location>
        <begin position="1"/>
        <end position="25"/>
    </location>
</feature>
<keyword evidence="2" id="KW-0472">Membrane</keyword>
<dbReference type="AlphaFoldDB" id="A0A9W4HVD1"/>
<dbReference type="OrthoDB" id="5397682at2759"/>
<sequence>MYSMAPAKMPLQADEEMGKKDDDHRPIDARFRPLRQRAIFRPHRIIFALIALIILYEFFKNMPTDLAPAVERYDPGMAKLRAETLAKWTGTEQSPTNSEPARLPQAPVPVQFQKEKGYDGKVMFPELEHSLPRYKYSSKTSSRAVLFAASSLRSLSDLLPLACRMANQPRSYVHFIIMGKDEISVQDIKEVNGIKENECPMIWHVGRPDAAPISTDTRMERSVREGLKLVHAYINPDVIISQGQSWEDSFLWDGVEAHAHDSHTTHIALPAASRDLMWMASLDSAALRLWNKVRIEIVINAPQDSGSLIRLLKSLDAADYLGSVPSVTIELPPAVDPQLLQFLRLPDGLTQLANHITLRRRIQPHRVDPAEASLRTVESFYPLEPEMTHLLVLSPQAELSPSFYHYLKYSVLNYKHSARAKQVFSKLVGVSLELPSTKPTVDKQIFAPPEMAAKDKERLVPSFIWQAPNSNAALYFGDLWTEFHSFLSSRLSSPASEPASHTKSISENYPAFMEYLLEMIRANGYYLLYPSFPSMESSSIVTIHNELYQPPEEFGDHSISGSENERDPSISPGSLEKSFRHARTIMPLLDLFPSGLPDLDALPLLGFDGEKLDATEYELRTRDYLQSFRTDYGGCAGDSKMDTLSSNLFCRQE</sequence>
<dbReference type="Proteomes" id="UP001153618">
    <property type="component" value="Unassembled WGS sequence"/>
</dbReference>
<reference evidence="3" key="1">
    <citation type="submission" date="2021-07" db="EMBL/GenBank/DDBJ databases">
        <authorList>
            <person name="Branca A.L. A."/>
        </authorList>
    </citation>
    <scope>NUCLEOTIDE SEQUENCE</scope>
</reference>